<keyword evidence="9" id="KW-0378">Hydrolase</keyword>
<dbReference type="GO" id="GO:0016887">
    <property type="term" value="F:ATP hydrolysis activity"/>
    <property type="evidence" value="ECO:0007669"/>
    <property type="project" value="InterPro"/>
</dbReference>
<keyword evidence="18" id="KW-1185">Reference proteome</keyword>
<dbReference type="OMA" id="MYDEYLL"/>
<evidence type="ECO:0000256" key="12">
    <source>
        <dbReference type="ARBA" id="ARBA00023049"/>
    </source>
</evidence>
<dbReference type="InterPro" id="IPR041569">
    <property type="entry name" value="AAA_lid_3"/>
</dbReference>
<dbReference type="Pfam" id="PF17862">
    <property type="entry name" value="AAA_lid_3"/>
    <property type="match status" value="1"/>
</dbReference>
<dbReference type="GO" id="GO:0006508">
    <property type="term" value="P:proteolysis"/>
    <property type="evidence" value="ECO:0007669"/>
    <property type="project" value="UniProtKB-KW"/>
</dbReference>
<dbReference type="SUPFAM" id="SSF52540">
    <property type="entry name" value="P-loop containing nucleoside triphosphate hydrolases"/>
    <property type="match status" value="1"/>
</dbReference>
<dbReference type="PANTHER" id="PTHR23076">
    <property type="entry name" value="METALLOPROTEASE M41 FTSH"/>
    <property type="match status" value="1"/>
</dbReference>
<evidence type="ECO:0000256" key="10">
    <source>
        <dbReference type="ARBA" id="ARBA00022833"/>
    </source>
</evidence>
<comment type="similarity">
    <text evidence="5">In the N-terminal section; belongs to the AAA ATPase family.</text>
</comment>
<evidence type="ECO:0000256" key="2">
    <source>
        <dbReference type="ARBA" id="ARBA00004173"/>
    </source>
</evidence>
<dbReference type="SUPFAM" id="SSF140990">
    <property type="entry name" value="FtsH protease domain-like"/>
    <property type="match status" value="1"/>
</dbReference>
<dbReference type="InterPro" id="IPR003593">
    <property type="entry name" value="AAA+_ATPase"/>
</dbReference>
<evidence type="ECO:0000256" key="11">
    <source>
        <dbReference type="ARBA" id="ARBA00022840"/>
    </source>
</evidence>
<dbReference type="InterPro" id="IPR000642">
    <property type="entry name" value="Peptidase_M41"/>
</dbReference>
<dbReference type="Gene3D" id="3.40.50.300">
    <property type="entry name" value="P-loop containing nucleotide triphosphate hydrolases"/>
    <property type="match status" value="1"/>
</dbReference>
<dbReference type="CDD" id="cd19501">
    <property type="entry name" value="RecA-like_FtsH"/>
    <property type="match status" value="1"/>
</dbReference>
<dbReference type="Proteomes" id="UP000002729">
    <property type="component" value="Unassembled WGS sequence"/>
</dbReference>
<evidence type="ECO:0000256" key="1">
    <source>
        <dbReference type="ARBA" id="ARBA00001947"/>
    </source>
</evidence>
<evidence type="ECO:0000313" key="17">
    <source>
        <dbReference type="EMBL" id="EGB12423.1"/>
    </source>
</evidence>
<name>F0XZ26_AURAN</name>
<dbReference type="eggNOG" id="KOG0734">
    <property type="taxonomic scope" value="Eukaryota"/>
</dbReference>
<feature type="compositionally biased region" description="Low complexity" evidence="15">
    <location>
        <begin position="784"/>
        <end position="798"/>
    </location>
</feature>
<dbReference type="PANTHER" id="PTHR23076:SF97">
    <property type="entry name" value="ATP-DEPENDENT ZINC METALLOPROTEASE YME1L1"/>
    <property type="match status" value="1"/>
</dbReference>
<keyword evidence="14" id="KW-0472">Membrane</keyword>
<feature type="domain" description="AAA+ ATPase" evidence="16">
    <location>
        <begin position="301"/>
        <end position="437"/>
    </location>
</feature>
<dbReference type="FunFam" id="3.40.50.300:FF:000175">
    <property type="entry name" value="ATP-dependent zinc metalloprotease FTSH 4"/>
    <property type="match status" value="1"/>
</dbReference>
<dbReference type="GO" id="GO:0005739">
    <property type="term" value="C:mitochondrion"/>
    <property type="evidence" value="ECO:0007669"/>
    <property type="project" value="UniProtKB-SubCell"/>
</dbReference>
<dbReference type="FunFam" id="1.10.8.60:FF:000001">
    <property type="entry name" value="ATP-dependent zinc metalloprotease FtsH"/>
    <property type="match status" value="1"/>
</dbReference>
<dbReference type="GO" id="GO:0005524">
    <property type="term" value="F:ATP binding"/>
    <property type="evidence" value="ECO:0007669"/>
    <property type="project" value="UniProtKB-KW"/>
</dbReference>
<evidence type="ECO:0000259" key="16">
    <source>
        <dbReference type="SMART" id="SM00382"/>
    </source>
</evidence>
<evidence type="ECO:0000256" key="5">
    <source>
        <dbReference type="ARBA" id="ARBA00010550"/>
    </source>
</evidence>
<dbReference type="OrthoDB" id="1413014at2759"/>
<evidence type="ECO:0000256" key="7">
    <source>
        <dbReference type="ARBA" id="ARBA00022723"/>
    </source>
</evidence>
<feature type="region of interest" description="Disordered" evidence="15">
    <location>
        <begin position="696"/>
        <end position="798"/>
    </location>
</feature>
<dbReference type="FunFam" id="1.20.58.760:FF:000002">
    <property type="entry name" value="ATP-dependent zinc metalloprotease FtsH"/>
    <property type="match status" value="1"/>
</dbReference>
<evidence type="ECO:0000256" key="14">
    <source>
        <dbReference type="ARBA" id="ARBA00023136"/>
    </source>
</evidence>
<dbReference type="PROSITE" id="PS00674">
    <property type="entry name" value="AAA"/>
    <property type="match status" value="1"/>
</dbReference>
<proteinExistence type="inferred from homology"/>
<keyword evidence="6" id="KW-0645">Protease</keyword>
<dbReference type="EMBL" id="GL833121">
    <property type="protein sequence ID" value="EGB12423.1"/>
    <property type="molecule type" value="Genomic_DNA"/>
</dbReference>
<dbReference type="GeneID" id="20222171"/>
<dbReference type="MEROPS" id="M41.A16"/>
<dbReference type="HAMAP" id="MF_01458">
    <property type="entry name" value="FtsH"/>
    <property type="match status" value="1"/>
</dbReference>
<evidence type="ECO:0000256" key="13">
    <source>
        <dbReference type="ARBA" id="ARBA00023128"/>
    </source>
</evidence>
<dbReference type="InterPro" id="IPR003959">
    <property type="entry name" value="ATPase_AAA_core"/>
</dbReference>
<keyword evidence="12" id="KW-0482">Metalloprotease</keyword>
<keyword evidence="11" id="KW-0067">ATP-binding</keyword>
<dbReference type="NCBIfam" id="TIGR01241">
    <property type="entry name" value="FtsH_fam"/>
    <property type="match status" value="1"/>
</dbReference>
<dbReference type="InterPro" id="IPR005936">
    <property type="entry name" value="FtsH"/>
</dbReference>
<dbReference type="RefSeq" id="XP_009033454.1">
    <property type="nucleotide sequence ID" value="XM_009035206.1"/>
</dbReference>
<dbReference type="GO" id="GO:0004222">
    <property type="term" value="F:metalloendopeptidase activity"/>
    <property type="evidence" value="ECO:0007669"/>
    <property type="project" value="InterPro"/>
</dbReference>
<keyword evidence="13" id="KW-0496">Mitochondrion</keyword>
<dbReference type="SMART" id="SM00382">
    <property type="entry name" value="AAA"/>
    <property type="match status" value="1"/>
</dbReference>
<keyword evidence="8" id="KW-0547">Nucleotide-binding</keyword>
<protein>
    <recommendedName>
        <fullName evidence="16">AAA+ ATPase domain-containing protein</fullName>
    </recommendedName>
</protein>
<comment type="similarity">
    <text evidence="4">In the C-terminal section; belongs to the peptidase M41 family.</text>
</comment>
<dbReference type="Gene3D" id="1.10.8.60">
    <property type="match status" value="1"/>
</dbReference>
<keyword evidence="7" id="KW-0479">Metal-binding</keyword>
<keyword evidence="10" id="KW-0862">Zinc</keyword>
<dbReference type="InterPro" id="IPR037219">
    <property type="entry name" value="Peptidase_M41-like"/>
</dbReference>
<dbReference type="GO" id="GO:0016020">
    <property type="term" value="C:membrane"/>
    <property type="evidence" value="ECO:0007669"/>
    <property type="project" value="UniProtKB-SubCell"/>
</dbReference>
<feature type="compositionally biased region" description="Low complexity" evidence="15">
    <location>
        <begin position="728"/>
        <end position="776"/>
    </location>
</feature>
<evidence type="ECO:0000256" key="6">
    <source>
        <dbReference type="ARBA" id="ARBA00022670"/>
    </source>
</evidence>
<dbReference type="GO" id="GO:0046872">
    <property type="term" value="F:metal ion binding"/>
    <property type="evidence" value="ECO:0007669"/>
    <property type="project" value="UniProtKB-KW"/>
</dbReference>
<dbReference type="AlphaFoldDB" id="F0XZ26"/>
<dbReference type="FunCoup" id="F0XZ26">
    <property type="interactions" value="397"/>
</dbReference>
<organism evidence="18">
    <name type="scientific">Aureococcus anophagefferens</name>
    <name type="common">Harmful bloom alga</name>
    <dbReference type="NCBI Taxonomy" id="44056"/>
    <lineage>
        <taxon>Eukaryota</taxon>
        <taxon>Sar</taxon>
        <taxon>Stramenopiles</taxon>
        <taxon>Ochrophyta</taxon>
        <taxon>Pelagophyceae</taxon>
        <taxon>Pelagomonadales</taxon>
        <taxon>Pelagomonadaceae</taxon>
        <taxon>Aureococcus</taxon>
    </lineage>
</organism>
<evidence type="ECO:0000256" key="3">
    <source>
        <dbReference type="ARBA" id="ARBA00004370"/>
    </source>
</evidence>
<comment type="cofactor">
    <cofactor evidence="1">
        <name>Zn(2+)</name>
        <dbReference type="ChEBI" id="CHEBI:29105"/>
    </cofactor>
</comment>
<feature type="compositionally biased region" description="Basic residues" evidence="15">
    <location>
        <begin position="702"/>
        <end position="720"/>
    </location>
</feature>
<dbReference type="Gene3D" id="1.20.58.760">
    <property type="entry name" value="Peptidase M41"/>
    <property type="match status" value="1"/>
</dbReference>
<dbReference type="InterPro" id="IPR027417">
    <property type="entry name" value="P-loop_NTPase"/>
</dbReference>
<evidence type="ECO:0000256" key="8">
    <source>
        <dbReference type="ARBA" id="ARBA00022741"/>
    </source>
</evidence>
<dbReference type="Pfam" id="PF01434">
    <property type="entry name" value="Peptidase_M41"/>
    <property type="match status" value="1"/>
</dbReference>
<accession>F0XZ26</accession>
<evidence type="ECO:0000313" key="18">
    <source>
        <dbReference type="Proteomes" id="UP000002729"/>
    </source>
</evidence>
<reference evidence="17 18" key="1">
    <citation type="journal article" date="2011" name="Proc. Natl. Acad. Sci. U.S.A.">
        <title>Niche of harmful alga Aureococcus anophagefferens revealed through ecogenomics.</title>
        <authorList>
            <person name="Gobler C.J."/>
            <person name="Berry D.L."/>
            <person name="Dyhrman S.T."/>
            <person name="Wilhelm S.W."/>
            <person name="Salamov A."/>
            <person name="Lobanov A.V."/>
            <person name="Zhang Y."/>
            <person name="Collier J.L."/>
            <person name="Wurch L.L."/>
            <person name="Kustka A.B."/>
            <person name="Dill B.D."/>
            <person name="Shah M."/>
            <person name="VerBerkmoes N.C."/>
            <person name="Kuo A."/>
            <person name="Terry A."/>
            <person name="Pangilinan J."/>
            <person name="Lindquist E.A."/>
            <person name="Lucas S."/>
            <person name="Paulsen I.T."/>
            <person name="Hattenrath-Lehmann T.K."/>
            <person name="Talmage S.C."/>
            <person name="Walker E.A."/>
            <person name="Koch F."/>
            <person name="Burson A.M."/>
            <person name="Marcoval M.A."/>
            <person name="Tang Y.Z."/>
            <person name="Lecleir G.R."/>
            <person name="Coyne K.J."/>
            <person name="Berg G.M."/>
            <person name="Bertrand E.M."/>
            <person name="Saito M.A."/>
            <person name="Gladyshev V.N."/>
            <person name="Grigoriev I.V."/>
        </authorList>
    </citation>
    <scope>NUCLEOTIDE SEQUENCE [LARGE SCALE GENOMIC DNA]</scope>
    <source>
        <strain evidence="18">CCMP 1984</strain>
    </source>
</reference>
<evidence type="ECO:0000256" key="4">
    <source>
        <dbReference type="ARBA" id="ARBA00010044"/>
    </source>
</evidence>
<dbReference type="InParanoid" id="F0XZ26"/>
<dbReference type="Pfam" id="PF00004">
    <property type="entry name" value="AAA"/>
    <property type="match status" value="1"/>
</dbReference>
<evidence type="ECO:0000256" key="15">
    <source>
        <dbReference type="SAM" id="MobiDB-lite"/>
    </source>
</evidence>
<dbReference type="InterPro" id="IPR003960">
    <property type="entry name" value="ATPase_AAA_CS"/>
</dbReference>
<sequence>MALSALRGVAARGAGPALRRPAPAMNLAIGSRSRRPLVTLTQKHALALPRSAIDERRRGIWSFLRNRQLKKLERAANDAPEDGAAQMTFVRALAAEHPEAALRRIEALSPAQHEALLEPLTREYLKALVATGQMDTAPLADVKARLAAASAAAATAAKAGAAAEAAGAASAAPPAAAAGAFAGASTSFVPPVGAAAALGAAGTAANPVQVAVVQAGWRQQLWRTLRVLAVAFIALSAFGALMDDRGMSSRLGAASTAVHTAENSDKRFSDVMGVDEAKQELEEIVMFLSDPTRFTRLGGKLPKGCLLMGPPGTGKTLLARAIAGEAGVPFFYASGSEFEEMYVGVGARRVRDLFEAAKKRSPCIIFIDEIDAIGASRHLKEQQAMKMTLNQLLVEMDGFEQNHGVIVIGATNIADSLDPALLRPGRFDRHVSVPLPDVEGRKQILKLHSGKIPLDADADIDALARGTPGMSGADLSNLVNQAALKAALDGLDAVTTKALDYAKDKILMGAERRSAVLTKETMKMTAYHEGGHALVAMLTSGADPVHKATIMPRGQALGMVQQLPEGDQTSISRKQMLARMDVCMGGRVAEELIYGADGVSSGASSDIYQATRLARNMVTKWGFSDEVGVVYHSGKWNADDAPAPETRAAIDREVQKLLTDSYGRATKLLVDNRALLDAVATTLIDRETLTGKDLQDLVASRSRSRRPRSTSRWTRARGARSPRPCPRARPSTAAARRPTATRRSGPSRTSSPTGTPTTWSCPTRCTSPSAASTTPRSSRRRFGTATPRCPSSSTTCPP</sequence>
<dbReference type="KEGG" id="aaf:AURANDRAFT_52218"/>
<comment type="subcellular location">
    <subcellularLocation>
        <location evidence="3">Membrane</location>
    </subcellularLocation>
    <subcellularLocation>
        <location evidence="2">Mitochondrion</location>
    </subcellularLocation>
</comment>
<gene>
    <name evidence="17" type="ORF">AURANDRAFT_52218</name>
</gene>
<evidence type="ECO:0000256" key="9">
    <source>
        <dbReference type="ARBA" id="ARBA00022801"/>
    </source>
</evidence>
<dbReference type="GO" id="GO:0004176">
    <property type="term" value="F:ATP-dependent peptidase activity"/>
    <property type="evidence" value="ECO:0007669"/>
    <property type="project" value="InterPro"/>
</dbReference>